<evidence type="ECO:0000313" key="1">
    <source>
        <dbReference type="EMBL" id="GAU90470.1"/>
    </source>
</evidence>
<organism evidence="1 2">
    <name type="scientific">Ramazzottius varieornatus</name>
    <name type="common">Water bear</name>
    <name type="synonym">Tardigrade</name>
    <dbReference type="NCBI Taxonomy" id="947166"/>
    <lineage>
        <taxon>Eukaryota</taxon>
        <taxon>Metazoa</taxon>
        <taxon>Ecdysozoa</taxon>
        <taxon>Tardigrada</taxon>
        <taxon>Eutardigrada</taxon>
        <taxon>Parachela</taxon>
        <taxon>Hypsibioidea</taxon>
        <taxon>Ramazzottiidae</taxon>
        <taxon>Ramazzottius</taxon>
    </lineage>
</organism>
<reference evidence="1 2" key="1">
    <citation type="journal article" date="2016" name="Nat. Commun.">
        <title>Extremotolerant tardigrade genome and improved radiotolerance of human cultured cells by tardigrade-unique protein.</title>
        <authorList>
            <person name="Hashimoto T."/>
            <person name="Horikawa D.D."/>
            <person name="Saito Y."/>
            <person name="Kuwahara H."/>
            <person name="Kozuka-Hata H."/>
            <person name="Shin-I T."/>
            <person name="Minakuchi Y."/>
            <person name="Ohishi K."/>
            <person name="Motoyama A."/>
            <person name="Aizu T."/>
            <person name="Enomoto A."/>
            <person name="Kondo K."/>
            <person name="Tanaka S."/>
            <person name="Hara Y."/>
            <person name="Koshikawa S."/>
            <person name="Sagara H."/>
            <person name="Miura T."/>
            <person name="Yokobori S."/>
            <person name="Miyagawa K."/>
            <person name="Suzuki Y."/>
            <person name="Kubo T."/>
            <person name="Oyama M."/>
            <person name="Kohara Y."/>
            <person name="Fujiyama A."/>
            <person name="Arakawa K."/>
            <person name="Katayama T."/>
            <person name="Toyoda A."/>
            <person name="Kunieda T."/>
        </authorList>
    </citation>
    <scope>NUCLEOTIDE SEQUENCE [LARGE SCALE GENOMIC DNA]</scope>
    <source>
        <strain evidence="1 2">YOKOZUNA-1</strain>
    </source>
</reference>
<evidence type="ECO:0000313" key="2">
    <source>
        <dbReference type="Proteomes" id="UP000186922"/>
    </source>
</evidence>
<comment type="caution">
    <text evidence="1">The sequence shown here is derived from an EMBL/GenBank/DDBJ whole genome shotgun (WGS) entry which is preliminary data.</text>
</comment>
<dbReference type="AlphaFoldDB" id="A0A1D1UPM5"/>
<protein>
    <submittedName>
        <fullName evidence="1">Uncharacterized protein</fullName>
    </submittedName>
</protein>
<feature type="non-terminal residue" evidence="1">
    <location>
        <position position="1"/>
    </location>
</feature>
<sequence>LHRPRHSLFLGARGLMRPSNITIPKVVSGENRRFFIFLRTGKPHVETGSYSTSVYRRKRWSEAPLLSKTLCDGFLRTKCGQPEVSQKDNQCTATTYLRGLESVSSFTLRVFILRKKCRLSVAGGSRRKDSGRPCTKSLRYGNHGAFPMSVLNRLSHMKILGYTIVVLFGLIFQAHISGSRLTTVPSMDIACARCRSTAG</sequence>
<dbReference type="Proteomes" id="UP000186922">
    <property type="component" value="Unassembled WGS sequence"/>
</dbReference>
<proteinExistence type="predicted"/>
<gene>
    <name evidence="1" type="primary">RvY_02879-1</name>
    <name evidence="1" type="synonym">RvY_02879.1</name>
    <name evidence="1" type="ORF">RvY_02879</name>
</gene>
<dbReference type="EMBL" id="BDGG01000001">
    <property type="protein sequence ID" value="GAU90470.1"/>
    <property type="molecule type" value="Genomic_DNA"/>
</dbReference>
<keyword evidence="2" id="KW-1185">Reference proteome</keyword>
<accession>A0A1D1UPM5</accession>
<name>A0A1D1UPM5_RAMVA</name>